<keyword evidence="3" id="KW-1185">Reference proteome</keyword>
<feature type="compositionally biased region" description="Basic and acidic residues" evidence="1">
    <location>
        <begin position="7"/>
        <end position="18"/>
    </location>
</feature>
<dbReference type="EMBL" id="JAQQWN010000008">
    <property type="protein sequence ID" value="KAK8070522.1"/>
    <property type="molecule type" value="Genomic_DNA"/>
</dbReference>
<comment type="caution">
    <text evidence="2">The sequence shown here is derived from an EMBL/GenBank/DDBJ whole genome shotgun (WGS) entry which is preliminary data.</text>
</comment>
<evidence type="ECO:0000313" key="3">
    <source>
        <dbReference type="Proteomes" id="UP001433268"/>
    </source>
</evidence>
<feature type="compositionally biased region" description="Polar residues" evidence="1">
    <location>
        <begin position="19"/>
        <end position="31"/>
    </location>
</feature>
<reference evidence="2 3" key="1">
    <citation type="submission" date="2023-01" db="EMBL/GenBank/DDBJ databases">
        <title>Analysis of 21 Apiospora genomes using comparative genomics revels a genus with tremendous synthesis potential of carbohydrate active enzymes and secondary metabolites.</title>
        <authorList>
            <person name="Sorensen T."/>
        </authorList>
    </citation>
    <scope>NUCLEOTIDE SEQUENCE [LARGE SCALE GENOMIC DNA]</scope>
    <source>
        <strain evidence="2 3">CBS 114990</strain>
    </source>
</reference>
<dbReference type="RefSeq" id="XP_066664330.1">
    <property type="nucleotide sequence ID" value="XM_066815040.1"/>
</dbReference>
<feature type="compositionally biased region" description="Polar residues" evidence="1">
    <location>
        <begin position="193"/>
        <end position="205"/>
    </location>
</feature>
<gene>
    <name evidence="2" type="ORF">PG997_010725</name>
</gene>
<feature type="region of interest" description="Disordered" evidence="1">
    <location>
        <begin position="71"/>
        <end position="101"/>
    </location>
</feature>
<feature type="compositionally biased region" description="Low complexity" evidence="1">
    <location>
        <begin position="133"/>
        <end position="157"/>
    </location>
</feature>
<sequence>MLTTAQQEKKKSRSDSEPRPNNSSSTFADRQSLSSHHSKPESSTDAYEKMKAECPRFAALDAAILAGFERADAEKKSECAGDVDGEKEEDVDEVSNYEDAQEYIHDFDYDSDAESLEDLLAAFPAAPNDKDAASSSASDESLSTKSSKSKSSSTIASRRGKTSLRIKVSPYDALSNDSSSSSSLCEPSPYRPPTTTSACSGNSKPTALETTFDKVQDMYNKTLVVEQAIARWDRMYADSLGLEDIVGGELSAQLESSDDDDEDEGQDGGGLSTAGAAVMPHPGWF</sequence>
<feature type="compositionally biased region" description="Acidic residues" evidence="1">
    <location>
        <begin position="81"/>
        <end position="101"/>
    </location>
</feature>
<name>A0ABR1VI13_9PEZI</name>
<protein>
    <submittedName>
        <fullName evidence="2">Uncharacterized protein</fullName>
    </submittedName>
</protein>
<feature type="region of interest" description="Disordered" evidence="1">
    <location>
        <begin position="118"/>
        <end position="205"/>
    </location>
</feature>
<feature type="compositionally biased region" description="Acidic residues" evidence="1">
    <location>
        <begin position="256"/>
        <end position="266"/>
    </location>
</feature>
<dbReference type="GeneID" id="92048100"/>
<feature type="region of interest" description="Disordered" evidence="1">
    <location>
        <begin position="1"/>
        <end position="48"/>
    </location>
</feature>
<feature type="compositionally biased region" description="Basic and acidic residues" evidence="1">
    <location>
        <begin position="38"/>
        <end position="48"/>
    </location>
</feature>
<organism evidence="2 3">
    <name type="scientific">Apiospora hydei</name>
    <dbReference type="NCBI Taxonomy" id="1337664"/>
    <lineage>
        <taxon>Eukaryota</taxon>
        <taxon>Fungi</taxon>
        <taxon>Dikarya</taxon>
        <taxon>Ascomycota</taxon>
        <taxon>Pezizomycotina</taxon>
        <taxon>Sordariomycetes</taxon>
        <taxon>Xylariomycetidae</taxon>
        <taxon>Amphisphaeriales</taxon>
        <taxon>Apiosporaceae</taxon>
        <taxon>Apiospora</taxon>
    </lineage>
</organism>
<evidence type="ECO:0000313" key="2">
    <source>
        <dbReference type="EMBL" id="KAK8070522.1"/>
    </source>
</evidence>
<dbReference type="Proteomes" id="UP001433268">
    <property type="component" value="Unassembled WGS sequence"/>
</dbReference>
<feature type="region of interest" description="Disordered" evidence="1">
    <location>
        <begin position="252"/>
        <end position="285"/>
    </location>
</feature>
<accession>A0ABR1VI13</accession>
<proteinExistence type="predicted"/>
<evidence type="ECO:0000256" key="1">
    <source>
        <dbReference type="SAM" id="MobiDB-lite"/>
    </source>
</evidence>